<gene>
    <name evidence="2" type="ORF">C448_01107</name>
</gene>
<keyword evidence="1" id="KW-0812">Transmembrane</keyword>
<keyword evidence="1" id="KW-1133">Transmembrane helix</keyword>
<feature type="transmembrane region" description="Helical" evidence="1">
    <location>
        <begin position="208"/>
        <end position="234"/>
    </location>
</feature>
<organism evidence="2 3">
    <name type="scientific">Halococcus morrhuae DSM 1307</name>
    <dbReference type="NCBI Taxonomy" id="931277"/>
    <lineage>
        <taxon>Archaea</taxon>
        <taxon>Methanobacteriati</taxon>
        <taxon>Methanobacteriota</taxon>
        <taxon>Stenosarchaea group</taxon>
        <taxon>Halobacteria</taxon>
        <taxon>Halobacteriales</taxon>
        <taxon>Halococcaceae</taxon>
        <taxon>Halococcus</taxon>
    </lineage>
</organism>
<sequence length="235" mass="24086">MTQWVENPTGGRDRGPIALARAWLEVLVRPRRFFATGVAPGDQAPGLAFVMVVVAIEEATRFALVPGSYPVLADQRLASGLLALLIAVGFVAPLALHLAAAIETLALIPFANDKRVVFGILVLLIAIGLISPTALPFAVVAGVLILLPLGDDDRAGVSETVQVIAYASAPCVLAGVPIPGLRIACALYGAALLVVGTSEVHEIGLGRAALAAAVPAVFVFGYAFRAVAAGTALLP</sequence>
<feature type="transmembrane region" description="Helical" evidence="1">
    <location>
        <begin position="167"/>
        <end position="196"/>
    </location>
</feature>
<accession>M0N077</accession>
<name>M0N077_HALMO</name>
<protein>
    <recommendedName>
        <fullName evidence="4">Yip1 domain-containing protein</fullName>
    </recommendedName>
</protein>
<evidence type="ECO:0000256" key="1">
    <source>
        <dbReference type="SAM" id="Phobius"/>
    </source>
</evidence>
<feature type="transmembrane region" description="Helical" evidence="1">
    <location>
        <begin position="120"/>
        <end position="147"/>
    </location>
</feature>
<keyword evidence="1" id="KW-0472">Membrane</keyword>
<proteinExistence type="predicted"/>
<dbReference type="EMBL" id="AOMC01000015">
    <property type="protein sequence ID" value="EMA51397.1"/>
    <property type="molecule type" value="Genomic_DNA"/>
</dbReference>
<keyword evidence="3" id="KW-1185">Reference proteome</keyword>
<dbReference type="Proteomes" id="UP000011568">
    <property type="component" value="Unassembled WGS sequence"/>
</dbReference>
<dbReference type="AlphaFoldDB" id="M0N077"/>
<dbReference type="OrthoDB" id="313310at2157"/>
<comment type="caution">
    <text evidence="2">The sequence shown here is derived from an EMBL/GenBank/DDBJ whole genome shotgun (WGS) entry which is preliminary data.</text>
</comment>
<dbReference type="eggNOG" id="arCOG03630">
    <property type="taxonomic scope" value="Archaea"/>
</dbReference>
<evidence type="ECO:0008006" key="4">
    <source>
        <dbReference type="Google" id="ProtNLM"/>
    </source>
</evidence>
<dbReference type="PATRIC" id="fig|931277.6.peg.219"/>
<reference evidence="2 3" key="1">
    <citation type="journal article" date="2014" name="PLoS Genet.">
        <title>Phylogenetically driven sequencing of extremely halophilic archaea reveals strategies for static and dynamic osmo-response.</title>
        <authorList>
            <person name="Becker E.A."/>
            <person name="Seitzer P.M."/>
            <person name="Tritt A."/>
            <person name="Larsen D."/>
            <person name="Krusor M."/>
            <person name="Yao A.I."/>
            <person name="Wu D."/>
            <person name="Madern D."/>
            <person name="Eisen J.A."/>
            <person name="Darling A.E."/>
            <person name="Facciotti M.T."/>
        </authorList>
    </citation>
    <scope>NUCLEOTIDE SEQUENCE [LARGE SCALE GENOMIC DNA]</scope>
    <source>
        <strain evidence="2 3">DSM 1307</strain>
    </source>
</reference>
<evidence type="ECO:0000313" key="2">
    <source>
        <dbReference type="EMBL" id="EMA51397.1"/>
    </source>
</evidence>
<dbReference type="RefSeq" id="WP_004051280.1">
    <property type="nucleotide sequence ID" value="NZ_AOMC01000015.1"/>
</dbReference>
<evidence type="ECO:0000313" key="3">
    <source>
        <dbReference type="Proteomes" id="UP000011568"/>
    </source>
</evidence>
<feature type="transmembrane region" description="Helical" evidence="1">
    <location>
        <begin position="81"/>
        <end position="108"/>
    </location>
</feature>